<proteinExistence type="predicted"/>
<accession>A0A0F9PV40</accession>
<dbReference type="EMBL" id="LAZR01004863">
    <property type="protein sequence ID" value="KKN04931.1"/>
    <property type="molecule type" value="Genomic_DNA"/>
</dbReference>
<sequence>MTGREVVYNASRTLSRFHLSDDFVRGVRGPVGSGKSTSMCWEMLSRSRRQKLAPGGQRKTRWVVVRNTYRELADTTLKTWLDWFPEQDMGEFSRGDMAHRIKIDDLDMEVLFRALDRPDDVKKVLSLELTGAWVNEAREIPKSIIDALGDRVGRYPARREGGCTWRGVIMDTNAPDDDHWWYKLAEEDRPEGWRFFTQPPGLIGQPGAWQTNPDAENLDNLEPGYYETRAAGKSTDYIKIYYCNEYGFVQEGRPVYSEYSDRVHCAAEPFGPVEGLTIYIGLDFGLTPAAVFGQRTPRGQWRIIDEMVSEDMGVVRFAEHLAQFVEERYSGFEFETWGDPAGNARSQVDERTCMEIVREYADLNADAAPTNDFTMRRESVAGALNRLVDGDPGFLISPACKVLRKGFAGGYAYKRVQVSGQERFHDRPDKNRFSHPHDALQYLVSGAGEHRVVMRQFARESNLPHATAAKEYSELDY</sequence>
<dbReference type="Gene3D" id="3.30.420.280">
    <property type="match status" value="1"/>
</dbReference>
<evidence type="ECO:0000313" key="1">
    <source>
        <dbReference type="EMBL" id="KKN04931.1"/>
    </source>
</evidence>
<protein>
    <recommendedName>
        <fullName evidence="2">Phage terminase large subunit N-terminal domain-containing protein</fullName>
    </recommendedName>
</protein>
<dbReference type="InterPro" id="IPR027417">
    <property type="entry name" value="P-loop_NTPase"/>
</dbReference>
<gene>
    <name evidence="1" type="ORF">LCGC14_1092470</name>
</gene>
<name>A0A0F9PV40_9ZZZZ</name>
<dbReference type="Gene3D" id="3.40.50.300">
    <property type="entry name" value="P-loop containing nucleotide triphosphate hydrolases"/>
    <property type="match status" value="1"/>
</dbReference>
<comment type="caution">
    <text evidence="1">The sequence shown here is derived from an EMBL/GenBank/DDBJ whole genome shotgun (WGS) entry which is preliminary data.</text>
</comment>
<reference evidence="1" key="1">
    <citation type="journal article" date="2015" name="Nature">
        <title>Complex archaea that bridge the gap between prokaryotes and eukaryotes.</title>
        <authorList>
            <person name="Spang A."/>
            <person name="Saw J.H."/>
            <person name="Jorgensen S.L."/>
            <person name="Zaremba-Niedzwiedzka K."/>
            <person name="Martijn J."/>
            <person name="Lind A.E."/>
            <person name="van Eijk R."/>
            <person name="Schleper C."/>
            <person name="Guy L."/>
            <person name="Ettema T.J."/>
        </authorList>
    </citation>
    <scope>NUCLEOTIDE SEQUENCE</scope>
</reference>
<evidence type="ECO:0008006" key="2">
    <source>
        <dbReference type="Google" id="ProtNLM"/>
    </source>
</evidence>
<dbReference type="AlphaFoldDB" id="A0A0F9PV40"/>
<organism evidence="1">
    <name type="scientific">marine sediment metagenome</name>
    <dbReference type="NCBI Taxonomy" id="412755"/>
    <lineage>
        <taxon>unclassified sequences</taxon>
        <taxon>metagenomes</taxon>
        <taxon>ecological metagenomes</taxon>
    </lineage>
</organism>